<keyword evidence="2" id="KW-1185">Reference proteome</keyword>
<name>A0ABR9DD01_9GAMM</name>
<dbReference type="InterPro" id="IPR021352">
    <property type="entry name" value="DUF2971"/>
</dbReference>
<sequence>MSDAYCLKFRAINKYLIESLVNPSIYFANPDQLNDPFDCRMDVNKIISSAVLGEKDQRQKDFLLSFLENKSFGENWKSQFENIGVFSVSMCSELTKKQPLMWSHYADEHRGLCVTYSFSEDCFTNAELLAKGMVKYCAAPDISGVFSSNFDPVKITQALLYIFLFNKSSEWGYESEFRLLKYSSGTFPINPSSIYEICFGLRTPKSDIDFIKKIASDYCGCTSFYQMQHDDSAMGFKAVKL</sequence>
<proteinExistence type="predicted"/>
<accession>A0ABR9DD01</accession>
<organism evidence="1 2">
    <name type="scientific">Methylomonas fluvii</name>
    <dbReference type="NCBI Taxonomy" id="1854564"/>
    <lineage>
        <taxon>Bacteria</taxon>
        <taxon>Pseudomonadati</taxon>
        <taxon>Pseudomonadota</taxon>
        <taxon>Gammaproteobacteria</taxon>
        <taxon>Methylococcales</taxon>
        <taxon>Methylococcaceae</taxon>
        <taxon>Methylomonas</taxon>
    </lineage>
</organism>
<dbReference type="Proteomes" id="UP000641152">
    <property type="component" value="Unassembled WGS sequence"/>
</dbReference>
<dbReference type="EMBL" id="JACXST010000001">
    <property type="protein sequence ID" value="MBD9360129.1"/>
    <property type="molecule type" value="Genomic_DNA"/>
</dbReference>
<comment type="caution">
    <text evidence="1">The sequence shown here is derived from an EMBL/GenBank/DDBJ whole genome shotgun (WGS) entry which is preliminary data.</text>
</comment>
<protein>
    <submittedName>
        <fullName evidence="1">DUF2971 domain-containing protein</fullName>
    </submittedName>
</protein>
<dbReference type="RefSeq" id="WP_192392919.1">
    <property type="nucleotide sequence ID" value="NZ_CAJHIU010000001.1"/>
</dbReference>
<gene>
    <name evidence="1" type="ORF">EBB_06210</name>
</gene>
<dbReference type="Pfam" id="PF11185">
    <property type="entry name" value="DUF2971"/>
    <property type="match status" value="1"/>
</dbReference>
<evidence type="ECO:0000313" key="1">
    <source>
        <dbReference type="EMBL" id="MBD9360129.1"/>
    </source>
</evidence>
<evidence type="ECO:0000313" key="2">
    <source>
        <dbReference type="Proteomes" id="UP000641152"/>
    </source>
</evidence>
<reference evidence="1 2" key="1">
    <citation type="submission" date="2020-09" db="EMBL/GenBank/DDBJ databases">
        <title>Methylomonas albis sp. nov. and Methylomonas fluvii sp. nov.: Two cold-adapted methanotrophs from the River Elbe and an amended description of Methylovulum psychrotolerans strain Eb1.</title>
        <authorList>
            <person name="Bussmann I.K."/>
            <person name="Klings K.-W."/>
            <person name="Warnstedt J."/>
            <person name="Hoppert M."/>
            <person name="Saborowski A."/>
            <person name="Horn F."/>
            <person name="Liebner S."/>
        </authorList>
    </citation>
    <scope>NUCLEOTIDE SEQUENCE [LARGE SCALE GENOMIC DNA]</scope>
    <source>
        <strain evidence="1 2">EbB</strain>
    </source>
</reference>